<dbReference type="InterPro" id="IPR015946">
    <property type="entry name" value="KH_dom-like_a/b"/>
</dbReference>
<dbReference type="Pfam" id="PF00107">
    <property type="entry name" value="ADH_zinc_N"/>
    <property type="match status" value="1"/>
</dbReference>
<dbReference type="InterPro" id="IPR036390">
    <property type="entry name" value="WH_DNA-bd_sf"/>
</dbReference>
<dbReference type="FunFam" id="1.10.10.10:FF:000163">
    <property type="entry name" value="MarR family transcriptional regulator"/>
    <property type="match status" value="1"/>
</dbReference>
<keyword evidence="3" id="KW-0560">Oxidoreductase</keyword>
<dbReference type="Gene3D" id="3.40.50.720">
    <property type="entry name" value="NAD(P)-binding Rossmann-like Domain"/>
    <property type="match status" value="1"/>
</dbReference>
<evidence type="ECO:0000259" key="7">
    <source>
        <dbReference type="PROSITE" id="PS50995"/>
    </source>
</evidence>
<feature type="domain" description="HTH marR-type" evidence="7">
    <location>
        <begin position="8"/>
        <end position="138"/>
    </location>
</feature>
<dbReference type="SMART" id="SM00829">
    <property type="entry name" value="PKS_ER"/>
    <property type="match status" value="1"/>
</dbReference>
<dbReference type="PROSITE" id="PS50995">
    <property type="entry name" value="HTH_MARR_2"/>
    <property type="match status" value="1"/>
</dbReference>
<evidence type="ECO:0000313" key="8">
    <source>
        <dbReference type="EMBL" id="GLC62324.1"/>
    </source>
</evidence>
<dbReference type="InterPro" id="IPR036388">
    <property type="entry name" value="WH-like_DNA-bd_sf"/>
</dbReference>
<dbReference type="GO" id="GO:0003700">
    <property type="term" value="F:DNA-binding transcription factor activity"/>
    <property type="evidence" value="ECO:0007669"/>
    <property type="project" value="InterPro"/>
</dbReference>
<dbReference type="SUPFAM" id="SSF51735">
    <property type="entry name" value="NAD(P)-binding Rossmann-fold domains"/>
    <property type="match status" value="1"/>
</dbReference>
<dbReference type="SUPFAM" id="SSF46785">
    <property type="entry name" value="Winged helix' DNA-binding domain"/>
    <property type="match status" value="1"/>
</dbReference>
<dbReference type="InterPro" id="IPR041694">
    <property type="entry name" value="ADH_N_2"/>
</dbReference>
<dbReference type="InterPro" id="IPR000835">
    <property type="entry name" value="HTH_MarR-typ"/>
</dbReference>
<evidence type="ECO:0000256" key="6">
    <source>
        <dbReference type="ARBA" id="ARBA00023163"/>
    </source>
</evidence>
<keyword evidence="6" id="KW-0804">Transcription</keyword>
<dbReference type="InterPro" id="IPR055166">
    <property type="entry name" value="Transc_reg_Sar_Rot_HTH"/>
</dbReference>
<dbReference type="Gene3D" id="3.90.180.10">
    <property type="entry name" value="Medium-chain alcohol dehydrogenases, catalytic domain"/>
    <property type="match status" value="1"/>
</dbReference>
<dbReference type="FunFam" id="3.40.50.720:FF:000121">
    <property type="entry name" value="Prostaglandin reductase 2"/>
    <property type="match status" value="1"/>
</dbReference>
<dbReference type="CDD" id="cd05288">
    <property type="entry name" value="PGDH"/>
    <property type="match status" value="1"/>
</dbReference>
<keyword evidence="2" id="KW-0963">Cytoplasm</keyword>
<dbReference type="Pfam" id="PF16884">
    <property type="entry name" value="ADH_N_2"/>
    <property type="match status" value="1"/>
</dbReference>
<name>A0A9W6FAG6_9CHLO</name>
<dbReference type="GO" id="GO:0005737">
    <property type="term" value="C:cytoplasm"/>
    <property type="evidence" value="ECO:0007669"/>
    <property type="project" value="UniProtKB-SubCell"/>
</dbReference>
<accession>A0A9W6FAG6</accession>
<dbReference type="InterPro" id="IPR019953">
    <property type="entry name" value="OHR"/>
</dbReference>
<dbReference type="PANTHER" id="PTHR43205">
    <property type="entry name" value="PROSTAGLANDIN REDUCTASE"/>
    <property type="match status" value="1"/>
</dbReference>
<dbReference type="SMART" id="SM00347">
    <property type="entry name" value="HTH_MARR"/>
    <property type="match status" value="1"/>
</dbReference>
<evidence type="ECO:0000256" key="1">
    <source>
        <dbReference type="ARBA" id="ARBA00004496"/>
    </source>
</evidence>
<dbReference type="InterPro" id="IPR011032">
    <property type="entry name" value="GroES-like_sf"/>
</dbReference>
<evidence type="ECO:0000313" key="9">
    <source>
        <dbReference type="Proteomes" id="UP001165080"/>
    </source>
</evidence>
<dbReference type="GO" id="GO:0016628">
    <property type="term" value="F:oxidoreductase activity, acting on the CH-CH group of donors, NAD or NADP as acceptor"/>
    <property type="evidence" value="ECO:0007669"/>
    <property type="project" value="InterPro"/>
</dbReference>
<dbReference type="GO" id="GO:0003677">
    <property type="term" value="F:DNA binding"/>
    <property type="evidence" value="ECO:0007669"/>
    <property type="project" value="UniProtKB-KW"/>
</dbReference>
<dbReference type="Gene3D" id="3.30.300.20">
    <property type="match status" value="1"/>
</dbReference>
<evidence type="ECO:0000256" key="2">
    <source>
        <dbReference type="ARBA" id="ARBA00022490"/>
    </source>
</evidence>
<comment type="subcellular location">
    <subcellularLocation>
        <location evidence="1">Cytoplasm</location>
    </subcellularLocation>
</comment>
<dbReference type="Gene3D" id="1.10.10.10">
    <property type="entry name" value="Winged helix-like DNA-binding domain superfamily/Winged helix DNA-binding domain"/>
    <property type="match status" value="1"/>
</dbReference>
<protein>
    <recommendedName>
        <fullName evidence="7">HTH marR-type domain-containing protein</fullName>
    </recommendedName>
</protein>
<sequence>MDADLRLDAQLCFALYAASRATTAAYREPLAELGLTYPQYLALLALWEADGQTVSALGSRLRLDSGTLSPLLKRMESGGLLERRRGHDDERRVTVHLTPSGHRLRERAPAVQQRVLEASGLTAAEMETLRALARRIGAPADPDAADRPGVTSMDTVYTAEALATGAGRNGRTRTTDGRIDLGLAVPQEMGGSGDGANPEQLFAAGYAACFHSALQMVARQEKVKLGDSSVGARVGIGGNGQGGFGLEVDLEVVLPDLDPATAQALADKAHQVVLASRPDGTPTPENFRLEEAALPAPGPGQVVVANRWMSVDPYMRGRMNDVKSYVPPFQVDRPLDGGAVGEVIASSAPELPVGATVLHGAGWREHALVEASSATVVDPGLAPESAYLGVLGMPGLTAYAGLMAAARFRPGDTVFVSGAAGAVGSLVGQIAKLSGAARVIGSAGSPEKVARLLELGFDAAFDYHDGPVLPQLRRAAPEGIDVYFDNVGGEHLEAAISALNVHGRVCLCGAISQYNATEPPAAPRNLALAIGKQLSLQGFLVSGHQDLGPEFREKMAGWLAAGEIRWDETVREGLDDAPQAFIDLLAGANTGKMVVKL</sequence>
<dbReference type="InterPro" id="IPR020843">
    <property type="entry name" value="ER"/>
</dbReference>
<dbReference type="SUPFAM" id="SSF82784">
    <property type="entry name" value="OsmC-like"/>
    <property type="match status" value="1"/>
</dbReference>
<dbReference type="NCBIfam" id="TIGR03561">
    <property type="entry name" value="organ_hyd_perox"/>
    <property type="match status" value="1"/>
</dbReference>
<comment type="caution">
    <text evidence="8">The sequence shown here is derived from an EMBL/GenBank/DDBJ whole genome shotgun (WGS) entry which is preliminary data.</text>
</comment>
<organism evidence="8 9">
    <name type="scientific">Pleodorina starrii</name>
    <dbReference type="NCBI Taxonomy" id="330485"/>
    <lineage>
        <taxon>Eukaryota</taxon>
        <taxon>Viridiplantae</taxon>
        <taxon>Chlorophyta</taxon>
        <taxon>core chlorophytes</taxon>
        <taxon>Chlorophyceae</taxon>
        <taxon>CS clade</taxon>
        <taxon>Chlamydomonadales</taxon>
        <taxon>Volvocaceae</taxon>
        <taxon>Pleodorina</taxon>
    </lineage>
</organism>
<keyword evidence="9" id="KW-1185">Reference proteome</keyword>
<dbReference type="InterPro" id="IPR036102">
    <property type="entry name" value="OsmC/Ohrsf"/>
</dbReference>
<dbReference type="GO" id="GO:0006979">
    <property type="term" value="P:response to oxidative stress"/>
    <property type="evidence" value="ECO:0007669"/>
    <property type="project" value="InterPro"/>
</dbReference>
<dbReference type="SUPFAM" id="SSF50129">
    <property type="entry name" value="GroES-like"/>
    <property type="match status" value="1"/>
</dbReference>
<keyword evidence="4" id="KW-0805">Transcription regulation</keyword>
<proteinExistence type="predicted"/>
<evidence type="ECO:0000256" key="3">
    <source>
        <dbReference type="ARBA" id="ARBA00023002"/>
    </source>
</evidence>
<dbReference type="InterPro" id="IPR045010">
    <property type="entry name" value="MDR_fam"/>
</dbReference>
<dbReference type="Gene3D" id="2.20.25.10">
    <property type="match status" value="1"/>
</dbReference>
<dbReference type="InterPro" id="IPR011991">
    <property type="entry name" value="ArsR-like_HTH"/>
</dbReference>
<reference evidence="8 9" key="1">
    <citation type="journal article" date="2023" name="Commun. Biol.">
        <title>Reorganization of the ancestral sex-determining regions during the evolution of trioecy in Pleodorina starrii.</title>
        <authorList>
            <person name="Takahashi K."/>
            <person name="Suzuki S."/>
            <person name="Kawai-Toyooka H."/>
            <person name="Yamamoto K."/>
            <person name="Hamaji T."/>
            <person name="Ootsuki R."/>
            <person name="Yamaguchi H."/>
            <person name="Kawachi M."/>
            <person name="Higashiyama T."/>
            <person name="Nozaki H."/>
        </authorList>
    </citation>
    <scope>NUCLEOTIDE SEQUENCE [LARGE SCALE GENOMIC DNA]</scope>
    <source>
        <strain evidence="8 9">NIES-4479</strain>
    </source>
</reference>
<dbReference type="CDD" id="cd00090">
    <property type="entry name" value="HTH_ARSR"/>
    <property type="match status" value="1"/>
</dbReference>
<dbReference type="Proteomes" id="UP001165080">
    <property type="component" value="Unassembled WGS sequence"/>
</dbReference>
<evidence type="ECO:0000256" key="4">
    <source>
        <dbReference type="ARBA" id="ARBA00023015"/>
    </source>
</evidence>
<dbReference type="Pfam" id="PF22381">
    <property type="entry name" value="Staph_reg_Sar_Rot"/>
    <property type="match status" value="1"/>
</dbReference>
<dbReference type="AlphaFoldDB" id="A0A9W6FAG6"/>
<dbReference type="InterPro" id="IPR013149">
    <property type="entry name" value="ADH-like_C"/>
</dbReference>
<keyword evidence="5" id="KW-0238">DNA-binding</keyword>
<dbReference type="InterPro" id="IPR036291">
    <property type="entry name" value="NAD(P)-bd_dom_sf"/>
</dbReference>
<gene>
    <name evidence="8" type="primary">PLESTB003304</name>
    <name evidence="8" type="ORF">PLESTB_001871100</name>
</gene>
<dbReference type="PANTHER" id="PTHR43205:SF7">
    <property type="entry name" value="PROSTAGLANDIN REDUCTASE 1"/>
    <property type="match status" value="1"/>
</dbReference>
<evidence type="ECO:0000256" key="5">
    <source>
        <dbReference type="ARBA" id="ARBA00023125"/>
    </source>
</evidence>
<dbReference type="EMBL" id="BRXU01000063">
    <property type="protein sequence ID" value="GLC62324.1"/>
    <property type="molecule type" value="Genomic_DNA"/>
</dbReference>